<dbReference type="SMART" id="SM00251">
    <property type="entry name" value="SAM_PNT"/>
    <property type="match status" value="1"/>
</dbReference>
<dbReference type="OrthoDB" id="10067219at2759"/>
<dbReference type="PROSITE" id="PS51433">
    <property type="entry name" value="PNT"/>
    <property type="match status" value="1"/>
</dbReference>
<feature type="region of interest" description="Disordered" evidence="3">
    <location>
        <begin position="71"/>
        <end position="92"/>
    </location>
</feature>
<dbReference type="EnsemblMetazoa" id="MDOA002501-RA">
    <property type="protein sequence ID" value="MDOA002501-PA"/>
    <property type="gene ID" value="MDOA002501"/>
</dbReference>
<dbReference type="FunFam" id="1.10.150.50:FF:000014">
    <property type="entry name" value="Protein c-ets-1 isoform 1"/>
    <property type="match status" value="1"/>
</dbReference>
<dbReference type="GO" id="GO:0043565">
    <property type="term" value="F:sequence-specific DNA binding"/>
    <property type="evidence" value="ECO:0007669"/>
    <property type="project" value="InterPro"/>
</dbReference>
<dbReference type="Gene3D" id="1.10.150.50">
    <property type="entry name" value="Transcription Factor, Ets-1"/>
    <property type="match status" value="1"/>
</dbReference>
<dbReference type="VEuPathDB" id="VectorBase:MDOA002501"/>
<organism evidence="5">
    <name type="scientific">Musca domestica</name>
    <name type="common">House fly</name>
    <dbReference type="NCBI Taxonomy" id="7370"/>
    <lineage>
        <taxon>Eukaryota</taxon>
        <taxon>Metazoa</taxon>
        <taxon>Ecdysozoa</taxon>
        <taxon>Arthropoda</taxon>
        <taxon>Hexapoda</taxon>
        <taxon>Insecta</taxon>
        <taxon>Pterygota</taxon>
        <taxon>Neoptera</taxon>
        <taxon>Endopterygota</taxon>
        <taxon>Diptera</taxon>
        <taxon>Brachycera</taxon>
        <taxon>Muscomorpha</taxon>
        <taxon>Muscoidea</taxon>
        <taxon>Muscidae</taxon>
        <taxon>Musca</taxon>
    </lineage>
</organism>
<keyword evidence="2" id="KW-0238">DNA-binding</keyword>
<proteinExistence type="inferred from homology"/>
<dbReference type="InterPro" id="IPR003118">
    <property type="entry name" value="Pointed_dom"/>
</dbReference>
<evidence type="ECO:0000256" key="2">
    <source>
        <dbReference type="ARBA" id="ARBA00023125"/>
    </source>
</evidence>
<evidence type="ECO:0000259" key="4">
    <source>
        <dbReference type="PROSITE" id="PS51433"/>
    </source>
</evidence>
<gene>
    <name evidence="5" type="primary">101897626</name>
</gene>
<feature type="domain" description="PNT" evidence="4">
    <location>
        <begin position="169"/>
        <end position="254"/>
    </location>
</feature>
<dbReference type="VEuPathDB" id="VectorBase:MDOMA2_012155"/>
<reference evidence="5" key="1">
    <citation type="submission" date="2020-05" db="UniProtKB">
        <authorList>
            <consortium name="EnsemblMetazoa"/>
        </authorList>
    </citation>
    <scope>IDENTIFICATION</scope>
    <source>
        <strain evidence="5">Aabys</strain>
    </source>
</reference>
<accession>A0A1I8M942</accession>
<comment type="similarity">
    <text evidence="1">Belongs to the ETS family.</text>
</comment>
<evidence type="ECO:0000256" key="1">
    <source>
        <dbReference type="ARBA" id="ARBA00005562"/>
    </source>
</evidence>
<dbReference type="CDD" id="cd08533">
    <property type="entry name" value="SAM_PNT-ETS-1_2"/>
    <property type="match status" value="1"/>
</dbReference>
<protein>
    <recommendedName>
        <fullName evidence="4">PNT domain-containing protein</fullName>
    </recommendedName>
</protein>
<name>A0A1I8M942_MUSDO</name>
<dbReference type="STRING" id="7370.A0A1I8M942"/>
<dbReference type="AlphaFoldDB" id="A0A1I8M942"/>
<evidence type="ECO:0000256" key="3">
    <source>
        <dbReference type="SAM" id="MobiDB-lite"/>
    </source>
</evidence>
<dbReference type="InterPro" id="IPR013761">
    <property type="entry name" value="SAM/pointed_sf"/>
</dbReference>
<dbReference type="SUPFAM" id="SSF47769">
    <property type="entry name" value="SAM/Pointed domain"/>
    <property type="match status" value="1"/>
</dbReference>
<dbReference type="Pfam" id="PF02198">
    <property type="entry name" value="SAM_PNT"/>
    <property type="match status" value="1"/>
</dbReference>
<sequence length="378" mass="41387">MELGICKTELPPTTKFMLPTTSPSAFFEKSHHSSHQLHNHHLVDTANFSDILNFPNNYLFNKASNNNITTNCDNTTNSTSQSQLSSNSSNTTISTMRLKKNRKVTFLPNLIESKNIFIKEEPLDGLKDLPPPICSISDISDHEASLDVPNQIPPLTPGTNRKVTEVLKASFASWEKEALNRNITKDPREWTEEHVLYWLNWAVKEFSLTMDMEPFRNLKGRDMIELGKERFLAITPPYTGDILWEHVDILQKDCEKPMDECVNTNNAYQTTTASVTSSVCGSDQLGYNSNNNVNNTDIIMATAMDATTSNCTNASTTTLSNSSNNPRLTPQDFNAFSSLSLSSSSAAPSASSSAAVAATSAMSSLSSALSSSSSSSSS</sequence>
<evidence type="ECO:0000313" key="5">
    <source>
        <dbReference type="EnsemblMetazoa" id="MDOA002501-PA"/>
    </source>
</evidence>